<keyword evidence="4" id="KW-1185">Reference proteome</keyword>
<evidence type="ECO:0000256" key="2">
    <source>
        <dbReference type="SAM" id="Phobius"/>
    </source>
</evidence>
<reference evidence="3" key="1">
    <citation type="journal article" date="2021" name="Front. Microbiol.">
        <title>Comprehensive Comparative Genomics and Phenotyping of Methylobacterium Species.</title>
        <authorList>
            <person name="Alessa O."/>
            <person name="Ogura Y."/>
            <person name="Fujitani Y."/>
            <person name="Takami H."/>
            <person name="Hayashi T."/>
            <person name="Sahin N."/>
            <person name="Tani A."/>
        </authorList>
    </citation>
    <scope>NUCLEOTIDE SEQUENCE</scope>
    <source>
        <strain evidence="3">DSM 14458</strain>
    </source>
</reference>
<dbReference type="Proteomes" id="UP001055093">
    <property type="component" value="Unassembled WGS sequence"/>
</dbReference>
<proteinExistence type="predicted"/>
<evidence type="ECO:0000313" key="3">
    <source>
        <dbReference type="EMBL" id="GJE77040.1"/>
    </source>
</evidence>
<keyword evidence="2" id="KW-0472">Membrane</keyword>
<sequence length="159" mass="16817">MRSHVIPEMALLPRPTLARMSQAIERNGILPHTRVTVTLFNSTARSGRATAGLPTRLVLSALAGLLSLLVVLASPANAAFGVGGHRYETAFEQPNAAEPSTGSRIDHAAIDLDESETHLRFGPSLPSPVPTLSSAGGRPRSDHSPDGTDHPLLERPPRA</sequence>
<accession>A0ABQ4UXN5</accession>
<dbReference type="EMBL" id="BPRE01000012">
    <property type="protein sequence ID" value="GJE77040.1"/>
    <property type="molecule type" value="Genomic_DNA"/>
</dbReference>
<keyword evidence="2" id="KW-1133">Transmembrane helix</keyword>
<feature type="compositionally biased region" description="Basic and acidic residues" evidence="1">
    <location>
        <begin position="139"/>
        <end position="159"/>
    </location>
</feature>
<reference evidence="3" key="2">
    <citation type="submission" date="2021-08" db="EMBL/GenBank/DDBJ databases">
        <authorList>
            <person name="Tani A."/>
            <person name="Ola A."/>
            <person name="Ogura Y."/>
            <person name="Katsura K."/>
            <person name="Hayashi T."/>
        </authorList>
    </citation>
    <scope>NUCLEOTIDE SEQUENCE</scope>
    <source>
        <strain evidence="3">DSM 14458</strain>
    </source>
</reference>
<keyword evidence="2" id="KW-0812">Transmembrane</keyword>
<feature type="region of interest" description="Disordered" evidence="1">
    <location>
        <begin position="118"/>
        <end position="159"/>
    </location>
</feature>
<evidence type="ECO:0000256" key="1">
    <source>
        <dbReference type="SAM" id="MobiDB-lite"/>
    </source>
</evidence>
<gene>
    <name evidence="3" type="ORF">BGCPKDLD_3640</name>
</gene>
<comment type="caution">
    <text evidence="3">The sequence shown here is derived from an EMBL/GenBank/DDBJ whole genome shotgun (WGS) entry which is preliminary data.</text>
</comment>
<feature type="transmembrane region" description="Helical" evidence="2">
    <location>
        <begin position="57"/>
        <end position="80"/>
    </location>
</feature>
<organism evidence="3 4">
    <name type="scientific">Methylorubrum suomiense</name>
    <dbReference type="NCBI Taxonomy" id="144191"/>
    <lineage>
        <taxon>Bacteria</taxon>
        <taxon>Pseudomonadati</taxon>
        <taxon>Pseudomonadota</taxon>
        <taxon>Alphaproteobacteria</taxon>
        <taxon>Hyphomicrobiales</taxon>
        <taxon>Methylobacteriaceae</taxon>
        <taxon>Methylorubrum</taxon>
    </lineage>
</organism>
<protein>
    <submittedName>
        <fullName evidence="3">Uncharacterized protein</fullName>
    </submittedName>
</protein>
<name>A0ABQ4UXN5_9HYPH</name>
<evidence type="ECO:0000313" key="4">
    <source>
        <dbReference type="Proteomes" id="UP001055093"/>
    </source>
</evidence>